<reference evidence="2" key="1">
    <citation type="submission" date="2021-02" db="EMBL/GenBank/DDBJ databases">
        <authorList>
            <person name="Vanwijnsberghe S."/>
        </authorList>
    </citation>
    <scope>NUCLEOTIDE SEQUENCE</scope>
    <source>
        <strain evidence="2">R-70211</strain>
    </source>
</reference>
<organism evidence="2 3">
    <name type="scientific">Paraburkholderia domus</name>
    <dbReference type="NCBI Taxonomy" id="2793075"/>
    <lineage>
        <taxon>Bacteria</taxon>
        <taxon>Pseudomonadati</taxon>
        <taxon>Pseudomonadota</taxon>
        <taxon>Betaproteobacteria</taxon>
        <taxon>Burkholderiales</taxon>
        <taxon>Burkholderiaceae</taxon>
        <taxon>Paraburkholderia</taxon>
    </lineage>
</organism>
<evidence type="ECO:0000313" key="3">
    <source>
        <dbReference type="Proteomes" id="UP000675121"/>
    </source>
</evidence>
<dbReference type="Proteomes" id="UP000675121">
    <property type="component" value="Unassembled WGS sequence"/>
</dbReference>
<comment type="caution">
    <text evidence="2">The sequence shown here is derived from an EMBL/GenBank/DDBJ whole genome shotgun (WGS) entry which is preliminary data.</text>
</comment>
<name>A0A9N8R5Z2_9BURK</name>
<accession>A0A9N8R5Z2</accession>
<keyword evidence="1" id="KW-1133">Transmembrane helix</keyword>
<protein>
    <submittedName>
        <fullName evidence="2">Uncharacterized protein</fullName>
    </submittedName>
</protein>
<keyword evidence="1" id="KW-0472">Membrane</keyword>
<evidence type="ECO:0000256" key="1">
    <source>
        <dbReference type="SAM" id="Phobius"/>
    </source>
</evidence>
<proteinExistence type="predicted"/>
<evidence type="ECO:0000313" key="2">
    <source>
        <dbReference type="EMBL" id="CAE6965338.1"/>
    </source>
</evidence>
<dbReference type="AlphaFoldDB" id="A0A9N8R5Z2"/>
<keyword evidence="1" id="KW-0812">Transmembrane</keyword>
<gene>
    <name evidence="2" type="ORF">R70211_07295</name>
</gene>
<dbReference type="EMBL" id="CAJNAS010000037">
    <property type="protein sequence ID" value="CAE6965338.1"/>
    <property type="molecule type" value="Genomic_DNA"/>
</dbReference>
<keyword evidence="3" id="KW-1185">Reference proteome</keyword>
<feature type="transmembrane region" description="Helical" evidence="1">
    <location>
        <begin position="12"/>
        <end position="31"/>
    </location>
</feature>
<sequence length="51" mass="5772">MGGDVEEVCSLFVYLFGLVLAKFGSAVGRQARKEEKRKRRKHLSCTVPRFA</sequence>